<dbReference type="EMBL" id="JAFHDT010000025">
    <property type="protein sequence ID" value="KAI7790887.1"/>
    <property type="molecule type" value="Genomic_DNA"/>
</dbReference>
<gene>
    <name evidence="3" type="ORF">IRJ41_003678</name>
</gene>
<dbReference type="AlphaFoldDB" id="A0A9W7T550"/>
<dbReference type="InterPro" id="IPR057837">
    <property type="entry name" value="PH_SWAP70"/>
</dbReference>
<dbReference type="CDD" id="cd13273">
    <property type="entry name" value="PH_SWAP-70"/>
    <property type="match status" value="1"/>
</dbReference>
<dbReference type="PANTHER" id="PTHR14383">
    <property type="entry name" value="SWAP-70 RECOMBINASE"/>
    <property type="match status" value="1"/>
</dbReference>
<dbReference type="FunFam" id="2.30.29.30:FF:000172">
    <property type="entry name" value="differentially expressed in FDCP 6 homolog"/>
    <property type="match status" value="1"/>
</dbReference>
<proteinExistence type="predicted"/>
<accession>A0A9W7T550</accession>
<dbReference type="SUPFAM" id="SSF50729">
    <property type="entry name" value="PH domain-like"/>
    <property type="match status" value="1"/>
</dbReference>
<evidence type="ECO:0000256" key="1">
    <source>
        <dbReference type="SAM" id="MobiDB-lite"/>
    </source>
</evidence>
<reference evidence="3" key="1">
    <citation type="submission" date="2021-02" db="EMBL/GenBank/DDBJ databases">
        <title>Comparative genomics reveals that relaxation of natural selection precedes convergent phenotypic evolution of cavefish.</title>
        <authorList>
            <person name="Peng Z."/>
        </authorList>
    </citation>
    <scope>NUCLEOTIDE SEQUENCE</scope>
    <source>
        <tissue evidence="3">Muscle</tissue>
    </source>
</reference>
<feature type="compositionally biased region" description="Polar residues" evidence="1">
    <location>
        <begin position="647"/>
        <end position="660"/>
    </location>
</feature>
<comment type="caution">
    <text evidence="3">The sequence shown here is derived from an EMBL/GenBank/DDBJ whole genome shotgun (WGS) entry which is preliminary data.</text>
</comment>
<keyword evidence="4" id="KW-1185">Reference proteome</keyword>
<feature type="region of interest" description="Disordered" evidence="1">
    <location>
        <begin position="1"/>
        <end position="28"/>
    </location>
</feature>
<dbReference type="GO" id="GO:0005634">
    <property type="term" value="C:nucleus"/>
    <property type="evidence" value="ECO:0007669"/>
    <property type="project" value="TreeGrafter"/>
</dbReference>
<dbReference type="PANTHER" id="PTHR14383:SF2">
    <property type="entry name" value="DIFFERENTIALLY EXPRESSED IN FDCP 6 HOMOLOG"/>
    <property type="match status" value="1"/>
</dbReference>
<protein>
    <submittedName>
        <fullName evidence="3">Differentially expressed in FDCP 6-like protein</fullName>
    </submittedName>
</protein>
<dbReference type="SMART" id="SM00233">
    <property type="entry name" value="PH"/>
    <property type="match status" value="1"/>
</dbReference>
<feature type="region of interest" description="Disordered" evidence="1">
    <location>
        <begin position="413"/>
        <end position="443"/>
    </location>
</feature>
<dbReference type="PROSITE" id="PS50003">
    <property type="entry name" value="PH_DOMAIN"/>
    <property type="match status" value="1"/>
</dbReference>
<dbReference type="InterPro" id="IPR001849">
    <property type="entry name" value="PH_domain"/>
</dbReference>
<dbReference type="InterPro" id="IPR057836">
    <property type="entry name" value="EF-hand_SWAP70_N"/>
</dbReference>
<evidence type="ECO:0000313" key="3">
    <source>
        <dbReference type="EMBL" id="KAI7790887.1"/>
    </source>
</evidence>
<dbReference type="GO" id="GO:0005737">
    <property type="term" value="C:cytoplasm"/>
    <property type="evidence" value="ECO:0007669"/>
    <property type="project" value="TreeGrafter"/>
</dbReference>
<evidence type="ECO:0000313" key="4">
    <source>
        <dbReference type="Proteomes" id="UP001059041"/>
    </source>
</evidence>
<feature type="compositionally biased region" description="Basic and acidic residues" evidence="1">
    <location>
        <begin position="424"/>
        <end position="436"/>
    </location>
</feature>
<evidence type="ECO:0000259" key="2">
    <source>
        <dbReference type="PROSITE" id="PS50003"/>
    </source>
</evidence>
<dbReference type="Proteomes" id="UP001059041">
    <property type="component" value="Linkage Group LG25"/>
</dbReference>
<organism evidence="3 4">
    <name type="scientific">Triplophysa rosa</name>
    <name type="common">Cave loach</name>
    <dbReference type="NCBI Taxonomy" id="992332"/>
    <lineage>
        <taxon>Eukaryota</taxon>
        <taxon>Metazoa</taxon>
        <taxon>Chordata</taxon>
        <taxon>Craniata</taxon>
        <taxon>Vertebrata</taxon>
        <taxon>Euteleostomi</taxon>
        <taxon>Actinopterygii</taxon>
        <taxon>Neopterygii</taxon>
        <taxon>Teleostei</taxon>
        <taxon>Ostariophysi</taxon>
        <taxon>Cypriniformes</taxon>
        <taxon>Nemacheilidae</taxon>
        <taxon>Triplophysa</taxon>
    </lineage>
</organism>
<dbReference type="InterPro" id="IPR011993">
    <property type="entry name" value="PH-like_dom_sf"/>
</dbReference>
<dbReference type="InterPro" id="IPR011992">
    <property type="entry name" value="EF-hand-dom_pair"/>
</dbReference>
<dbReference type="Pfam" id="PF25530">
    <property type="entry name" value="EF-hand_SWAP70_N"/>
    <property type="match status" value="1"/>
</dbReference>
<feature type="domain" description="PH" evidence="2">
    <location>
        <begin position="259"/>
        <end position="355"/>
    </location>
</feature>
<feature type="region of interest" description="Disordered" evidence="1">
    <location>
        <begin position="625"/>
        <end position="660"/>
    </location>
</feature>
<dbReference type="Pfam" id="PF00169">
    <property type="entry name" value="PH"/>
    <property type="match status" value="1"/>
</dbReference>
<feature type="compositionally biased region" description="Basic and acidic residues" evidence="1">
    <location>
        <begin position="1"/>
        <end position="11"/>
    </location>
</feature>
<sequence>MKISQRPDTHLSDVTGGAKAETQQQDVGRLAERLESRPERRNKGVDVMMALRAALLKSIWYAFTSLDTEDSGKVSKSQLKVLSHNLHSVLRIPHDPATLERHFSDDDDGPVSSQGYMPYLNQFILDKVVEGTFVKEELDELCWTLCSKKYYRLNTLRVLSNQDALRLWCLFNFLAEDRYPLVLVLEEVEYLLRKISSVMTVELNCVDVEEFLSQDCVQKEGLSVWSFLQVVNAAAGSRGVDGESMSMAVEKVYREMVGNVLKEGYLWKKGHLRRNWTERWFCLKPGSLSYFMNEDGKECKGVIEMDQNCCVEVLSDRDGKRCMFCVKTLNKTFEISASDSRQRQEWITAVQTALRLSAEGKNSLHEELRARRQELREERNRRRALRAEETHRLQELQGEREEHLAELEHLKEAQRQARASLQQEEQRRRSQHEELQKTLQRQLQEAQEARANLRAEVTVRDLEVEHQRRRIKELEDLHHRLQEALDQQIRARQEEETYRYTQTRLLEEEEEKVKSLLALQEEQEEQLLQTQREKQELRQEMEKKTQALGEAQHQLEKVRASRRRVDQDIAAAQRKLRQASTSVKHWNVQMNRLMHPICPGERRSFSSGSLVPAVCVPSVSETESRTREMHRQNSFDCEENITHTDNMDYNNTSPSDAGDQ</sequence>
<name>A0A9W7T550_TRIRA</name>
<dbReference type="SUPFAM" id="SSF47473">
    <property type="entry name" value="EF-hand"/>
    <property type="match status" value="1"/>
</dbReference>
<dbReference type="Gene3D" id="2.30.29.30">
    <property type="entry name" value="Pleckstrin-homology domain (PH domain)/Phosphotyrosine-binding domain (PTB)"/>
    <property type="match status" value="1"/>
</dbReference>